<dbReference type="EMBL" id="VZPB01000007">
    <property type="protein sequence ID" value="KAB0584228.1"/>
    <property type="molecule type" value="Genomic_DNA"/>
</dbReference>
<dbReference type="Proteomes" id="UP000430120">
    <property type="component" value="Unassembled WGS sequence"/>
</dbReference>
<gene>
    <name evidence="2" type="ORF">F7Q92_04585</name>
</gene>
<evidence type="ECO:0000313" key="2">
    <source>
        <dbReference type="EMBL" id="KAB0584228.1"/>
    </source>
</evidence>
<protein>
    <recommendedName>
        <fullName evidence="4">DUF2523 domain-containing protein</fullName>
    </recommendedName>
</protein>
<feature type="transmembrane region" description="Helical" evidence="1">
    <location>
        <begin position="15"/>
        <end position="35"/>
    </location>
</feature>
<proteinExistence type="predicted"/>
<comment type="caution">
    <text evidence="2">The sequence shown here is derived from an EMBL/GenBank/DDBJ whole genome shotgun (WGS) entry which is preliminary data.</text>
</comment>
<keyword evidence="1" id="KW-1133">Transmembrane helix</keyword>
<evidence type="ECO:0008006" key="4">
    <source>
        <dbReference type="Google" id="ProtNLM"/>
    </source>
</evidence>
<dbReference type="RefSeq" id="WP_151122946.1">
    <property type="nucleotide sequence ID" value="NZ_VZPB01000007.1"/>
</dbReference>
<evidence type="ECO:0000256" key="1">
    <source>
        <dbReference type="SAM" id="Phobius"/>
    </source>
</evidence>
<dbReference type="AlphaFoldDB" id="A0A643FFU5"/>
<evidence type="ECO:0000313" key="3">
    <source>
        <dbReference type="Proteomes" id="UP000430120"/>
    </source>
</evidence>
<sequence length="114" mass="11730">MAGIVQGLTLLLSKIAALATWLGELAVAAFTAFWLMLTDVLVWSFDAFLGLAVTLVGSIDLGGLTAYTADWAGLPPSTIEAMQAVGLSSAVGIVAVAIGVRVLLQLIPFVRLGS</sequence>
<accession>A0A643FFU5</accession>
<name>A0A643FFU5_IDEDE</name>
<feature type="transmembrane region" description="Helical" evidence="1">
    <location>
        <begin position="81"/>
        <end position="104"/>
    </location>
</feature>
<feature type="transmembrane region" description="Helical" evidence="1">
    <location>
        <begin position="47"/>
        <end position="69"/>
    </location>
</feature>
<keyword evidence="1" id="KW-0472">Membrane</keyword>
<keyword evidence="3" id="KW-1185">Reference proteome</keyword>
<dbReference type="OrthoDB" id="9154706at2"/>
<keyword evidence="1" id="KW-0812">Transmembrane</keyword>
<reference evidence="2 3" key="1">
    <citation type="submission" date="2019-09" db="EMBL/GenBank/DDBJ databases">
        <title>Draft genome sequences of 48 bacterial type strains from the CCUG.</title>
        <authorList>
            <person name="Tunovic T."/>
            <person name="Pineiro-Iglesias B."/>
            <person name="Unosson C."/>
            <person name="Inganas E."/>
            <person name="Ohlen M."/>
            <person name="Cardew S."/>
            <person name="Jensie-Markopoulos S."/>
            <person name="Salva-Serra F."/>
            <person name="Jaen-Luchoro D."/>
            <person name="Karlsson R."/>
            <person name="Svensson-Stadler L."/>
            <person name="Chun J."/>
            <person name="Moore E."/>
        </authorList>
    </citation>
    <scope>NUCLEOTIDE SEQUENCE [LARGE SCALE GENOMIC DNA]</scope>
    <source>
        <strain evidence="2 3">CCUG 30977</strain>
    </source>
</reference>
<organism evidence="2 3">
    <name type="scientific">Ideonella dechloratans</name>
    <dbReference type="NCBI Taxonomy" id="36863"/>
    <lineage>
        <taxon>Bacteria</taxon>
        <taxon>Pseudomonadati</taxon>
        <taxon>Pseudomonadota</taxon>
        <taxon>Betaproteobacteria</taxon>
        <taxon>Burkholderiales</taxon>
        <taxon>Sphaerotilaceae</taxon>
        <taxon>Ideonella</taxon>
    </lineage>
</organism>